<dbReference type="EMBL" id="CP059567">
    <property type="protein sequence ID" value="QMT40832.1"/>
    <property type="molecule type" value="Genomic_DNA"/>
</dbReference>
<proteinExistence type="predicted"/>
<dbReference type="AlphaFoldDB" id="A0A7D7SHF3"/>
<reference evidence="2 3" key="1">
    <citation type="submission" date="2020-07" db="EMBL/GenBank/DDBJ databases">
        <title>Genomic diversity of species in the Neisseriaceae family.</title>
        <authorList>
            <person name="Vincent A.T."/>
            <person name="Bernet E."/>
            <person name="Veyrier F.J."/>
        </authorList>
    </citation>
    <scope>NUCLEOTIDE SEQUENCE [LARGE SCALE GENOMIC DNA]</scope>
    <source>
        <strain evidence="2 3">DSM 22244</strain>
    </source>
</reference>
<evidence type="ECO:0000313" key="3">
    <source>
        <dbReference type="Proteomes" id="UP000514752"/>
    </source>
</evidence>
<sequence>MDNNKRITGRKRLGLAVIGILLAGSASAQQPVEPPFIGAYRDVHPQMVTELFLLPDQRFCQRLRTPPVDLAVGGRWQSTDLYNGYHLSLQAESPYPSPYVLWASDDDPVSGKPFPRARRLTVDGQSFAGIGETTVLFGWSNRPTLPDNLAPLFATESRPEAIGGVFELDLPHSARYVFFAEGSAESGYRISQFDTGDQPYLWLRLEPGAWIRHAPMSAMFHHGHLQMQGTDFGEPAPIDAEQRRHLERDCLNPKPADAPAPFVLQAEEYQSRLPATNRQAAPRFWIQPAAGR</sequence>
<feature type="signal peptide" evidence="1">
    <location>
        <begin position="1"/>
        <end position="28"/>
    </location>
</feature>
<dbReference type="RefSeq" id="WP_182122431.1">
    <property type="nucleotide sequence ID" value="NZ_CP059567.1"/>
</dbReference>
<dbReference type="Proteomes" id="UP000514752">
    <property type="component" value="Chromosome"/>
</dbReference>
<accession>A0A7D7SHF3</accession>
<protein>
    <submittedName>
        <fullName evidence="2">Uncharacterized protein</fullName>
    </submittedName>
</protein>
<evidence type="ECO:0000313" key="2">
    <source>
        <dbReference type="EMBL" id="QMT40832.1"/>
    </source>
</evidence>
<name>A0A7D7SHF3_9NEIS</name>
<feature type="chain" id="PRO_5027550092" evidence="1">
    <location>
        <begin position="29"/>
        <end position="292"/>
    </location>
</feature>
<keyword evidence="1" id="KW-0732">Signal</keyword>
<organism evidence="2 3">
    <name type="scientific">Neisseria shayeganii</name>
    <dbReference type="NCBI Taxonomy" id="607712"/>
    <lineage>
        <taxon>Bacteria</taxon>
        <taxon>Pseudomonadati</taxon>
        <taxon>Pseudomonadota</taxon>
        <taxon>Betaproteobacteria</taxon>
        <taxon>Neisseriales</taxon>
        <taxon>Neisseriaceae</taxon>
        <taxon>Neisseria</taxon>
    </lineage>
</organism>
<dbReference type="KEGG" id="nsg:H3L94_01870"/>
<evidence type="ECO:0000256" key="1">
    <source>
        <dbReference type="SAM" id="SignalP"/>
    </source>
</evidence>
<gene>
    <name evidence="2" type="ORF">H3L94_01870</name>
</gene>